<protein>
    <recommendedName>
        <fullName evidence="4">RRM domain-containing protein</fullName>
    </recommendedName>
</protein>
<dbReference type="Gene3D" id="3.30.70.330">
    <property type="match status" value="2"/>
</dbReference>
<dbReference type="SMART" id="SM00360">
    <property type="entry name" value="RRM"/>
    <property type="match status" value="2"/>
</dbReference>
<dbReference type="Pfam" id="PF00076">
    <property type="entry name" value="RRM_1"/>
    <property type="match status" value="2"/>
</dbReference>
<dbReference type="PANTHER" id="PTHR13976">
    <property type="entry name" value="HETEROGENEOUS NUCLEAR RIBONUCLEOPROTEIN-RELATED"/>
    <property type="match status" value="1"/>
</dbReference>
<dbReference type="InterPro" id="IPR000504">
    <property type="entry name" value="RRM_dom"/>
</dbReference>
<feature type="domain" description="RRM" evidence="4">
    <location>
        <begin position="40"/>
        <end position="113"/>
    </location>
</feature>
<gene>
    <name evidence="5" type="ORF">DTER00134_LOCUS343</name>
</gene>
<evidence type="ECO:0000313" key="5">
    <source>
        <dbReference type="EMBL" id="CAE0485304.1"/>
    </source>
</evidence>
<dbReference type="SUPFAM" id="SSF54928">
    <property type="entry name" value="RNA-binding domain, RBD"/>
    <property type="match status" value="1"/>
</dbReference>
<dbReference type="PROSITE" id="PS50102">
    <property type="entry name" value="RRM"/>
    <property type="match status" value="2"/>
</dbReference>
<organism evidence="5">
    <name type="scientific">Dunaliella tertiolecta</name>
    <name type="common">Green alga</name>
    <dbReference type="NCBI Taxonomy" id="3047"/>
    <lineage>
        <taxon>Eukaryota</taxon>
        <taxon>Viridiplantae</taxon>
        <taxon>Chlorophyta</taxon>
        <taxon>core chlorophytes</taxon>
        <taxon>Chlorophyceae</taxon>
        <taxon>CS clade</taxon>
        <taxon>Chlamydomonadales</taxon>
        <taxon>Dunaliellaceae</taxon>
        <taxon>Dunaliella</taxon>
    </lineage>
</organism>
<dbReference type="GO" id="GO:0003723">
    <property type="term" value="F:RNA binding"/>
    <property type="evidence" value="ECO:0007669"/>
    <property type="project" value="UniProtKB-UniRule"/>
</dbReference>
<keyword evidence="2 3" id="KW-0694">RNA-binding</keyword>
<dbReference type="InterPro" id="IPR012677">
    <property type="entry name" value="Nucleotide-bd_a/b_plait_sf"/>
</dbReference>
<dbReference type="EMBL" id="HBIP01000815">
    <property type="protein sequence ID" value="CAE0485304.1"/>
    <property type="molecule type" value="Transcribed_RNA"/>
</dbReference>
<evidence type="ECO:0000259" key="4">
    <source>
        <dbReference type="PROSITE" id="PS50102"/>
    </source>
</evidence>
<dbReference type="AlphaFoldDB" id="A0A7S3QK10"/>
<evidence type="ECO:0000256" key="3">
    <source>
        <dbReference type="PROSITE-ProRule" id="PRU00176"/>
    </source>
</evidence>
<dbReference type="InterPro" id="IPR050666">
    <property type="entry name" value="ESRP"/>
</dbReference>
<sequence>MVYGDYGSVGYKRSRVDPDMLPMGGDAYGYGMPPPLPLFPCVKLRGLPFDVTDDDIRMFLGVEPIDVVLCKRDGRLTGEAFVVLSNPMHVDMALAKNRTYLGRRYIEIYRAKKTDYYRGVCAEVMEGGMSSRGYSRGADYDGGYGGSSYSRGGPASSSGLPPDAEGFTILKLRGLPFSVSDEDICNWFNDDTTLGISPVVKDNVLVVMENGRPSGVAFVEFPTPQEATTALTKNRQTMGTRYVEIFAANRSDLERYKARGGF</sequence>
<reference evidence="5" key="1">
    <citation type="submission" date="2021-01" db="EMBL/GenBank/DDBJ databases">
        <authorList>
            <person name="Corre E."/>
            <person name="Pelletier E."/>
            <person name="Niang G."/>
            <person name="Scheremetjew M."/>
            <person name="Finn R."/>
            <person name="Kale V."/>
            <person name="Holt S."/>
            <person name="Cochrane G."/>
            <person name="Meng A."/>
            <person name="Brown T."/>
            <person name="Cohen L."/>
        </authorList>
    </citation>
    <scope>NUCLEOTIDE SEQUENCE</scope>
    <source>
        <strain evidence="5">CCMP1320</strain>
    </source>
</reference>
<keyword evidence="1" id="KW-0677">Repeat</keyword>
<feature type="domain" description="RRM" evidence="4">
    <location>
        <begin position="168"/>
        <end position="250"/>
    </location>
</feature>
<proteinExistence type="predicted"/>
<accession>A0A7S3QK10</accession>
<evidence type="ECO:0000256" key="1">
    <source>
        <dbReference type="ARBA" id="ARBA00022737"/>
    </source>
</evidence>
<dbReference type="InterPro" id="IPR035979">
    <property type="entry name" value="RBD_domain_sf"/>
</dbReference>
<dbReference type="CDD" id="cd12254">
    <property type="entry name" value="RRM_hnRNPH_ESRPs_RBM12_like"/>
    <property type="match status" value="2"/>
</dbReference>
<evidence type="ECO:0000256" key="2">
    <source>
        <dbReference type="ARBA" id="ARBA00022884"/>
    </source>
</evidence>
<name>A0A7S3QK10_DUNTE</name>